<evidence type="ECO:0000313" key="1">
    <source>
        <dbReference type="EMBL" id="KAJ8630209.1"/>
    </source>
</evidence>
<name>A0ACC2LAY5_PERAE</name>
<dbReference type="EMBL" id="CM056815">
    <property type="protein sequence ID" value="KAJ8630209.1"/>
    <property type="molecule type" value="Genomic_DNA"/>
</dbReference>
<protein>
    <submittedName>
        <fullName evidence="1">Uncharacterized protein</fullName>
    </submittedName>
</protein>
<keyword evidence="2" id="KW-1185">Reference proteome</keyword>
<reference evidence="1 2" key="1">
    <citation type="journal article" date="2022" name="Hortic Res">
        <title>A haplotype resolved chromosomal level avocado genome allows analysis of novel avocado genes.</title>
        <authorList>
            <person name="Nath O."/>
            <person name="Fletcher S.J."/>
            <person name="Hayward A."/>
            <person name="Shaw L.M."/>
            <person name="Masouleh A.K."/>
            <person name="Furtado A."/>
            <person name="Henry R.J."/>
            <person name="Mitter N."/>
        </authorList>
    </citation>
    <scope>NUCLEOTIDE SEQUENCE [LARGE SCALE GENOMIC DNA]</scope>
    <source>
        <strain evidence="2">cv. Hass</strain>
    </source>
</reference>
<proteinExistence type="predicted"/>
<dbReference type="Proteomes" id="UP001234297">
    <property type="component" value="Chromosome 7"/>
</dbReference>
<comment type="caution">
    <text evidence="1">The sequence shown here is derived from an EMBL/GenBank/DDBJ whole genome shotgun (WGS) entry which is preliminary data.</text>
</comment>
<evidence type="ECO:0000313" key="2">
    <source>
        <dbReference type="Proteomes" id="UP001234297"/>
    </source>
</evidence>
<gene>
    <name evidence="1" type="ORF">MRB53_023532</name>
</gene>
<sequence length="519" mass="59013">MMKENDQMQDAIKSIGELRVSQIFEDIKALTQECHTNEKSQPEPFTTMQLSPIEKLDDKIISKSTTVECQDFLEFPEEMQLLDNDISTQTLGLSKTGPVLFLEWYPENLEPKSLMVESHDHFEPFEEEKSPEIELLVLALRIQEPKPLLFLKLYPESSTPSPILFPELNSEDKDENSSKEMKTDGIMQGNSITLEIHTEIVSFDNIFGELTIEDLSRTTTRRIQHEDELQRVIRGVPRSSESTFGMITLEELSGICPKKTGQQYYVSLLEETPLLKDNSLVIEELSSEEFSAIYQTSNMDNIRQEPTLDKHFMVAKERSATQRLSSHATFTSEFRKCFVKLFTFFSYLFSFLLVAFQQVKAKHKVHRRWSHQHRIFSLNPTSSLPALILFTCAGPETSHPSSSPCLSAITVPEPTMHHHLFHLTQPSLSNLTATSSLGAGNLINISFLSHRIPLTPTIAATTSVTYMRRSPPATLTLLLRLHPRSAFPHPHPSSSYPSPSPHRPFPSSSRPRLLHHYPV</sequence>
<accession>A0ACC2LAY5</accession>
<organism evidence="1 2">
    <name type="scientific">Persea americana</name>
    <name type="common">Avocado</name>
    <dbReference type="NCBI Taxonomy" id="3435"/>
    <lineage>
        <taxon>Eukaryota</taxon>
        <taxon>Viridiplantae</taxon>
        <taxon>Streptophyta</taxon>
        <taxon>Embryophyta</taxon>
        <taxon>Tracheophyta</taxon>
        <taxon>Spermatophyta</taxon>
        <taxon>Magnoliopsida</taxon>
        <taxon>Magnoliidae</taxon>
        <taxon>Laurales</taxon>
        <taxon>Lauraceae</taxon>
        <taxon>Persea</taxon>
    </lineage>
</organism>